<evidence type="ECO:0000313" key="1">
    <source>
        <dbReference type="EMBL" id="RYR01510.1"/>
    </source>
</evidence>
<evidence type="ECO:0008006" key="3">
    <source>
        <dbReference type="Google" id="ProtNLM"/>
    </source>
</evidence>
<protein>
    <recommendedName>
        <fullName evidence="3">Transposase MuDR plant domain-containing protein</fullName>
    </recommendedName>
</protein>
<keyword evidence="2" id="KW-1185">Reference proteome</keyword>
<reference evidence="1 2" key="1">
    <citation type="submission" date="2019-01" db="EMBL/GenBank/DDBJ databases">
        <title>Sequencing of cultivated peanut Arachis hypogaea provides insights into genome evolution and oil improvement.</title>
        <authorList>
            <person name="Chen X."/>
        </authorList>
    </citation>
    <scope>NUCLEOTIDE SEQUENCE [LARGE SCALE GENOMIC DNA]</scope>
    <source>
        <strain evidence="2">cv. Fuhuasheng</strain>
        <tissue evidence="1">Leaves</tissue>
    </source>
</reference>
<organism evidence="1 2">
    <name type="scientific">Arachis hypogaea</name>
    <name type="common">Peanut</name>
    <dbReference type="NCBI Taxonomy" id="3818"/>
    <lineage>
        <taxon>Eukaryota</taxon>
        <taxon>Viridiplantae</taxon>
        <taxon>Streptophyta</taxon>
        <taxon>Embryophyta</taxon>
        <taxon>Tracheophyta</taxon>
        <taxon>Spermatophyta</taxon>
        <taxon>Magnoliopsida</taxon>
        <taxon>eudicotyledons</taxon>
        <taxon>Gunneridae</taxon>
        <taxon>Pentapetalae</taxon>
        <taxon>rosids</taxon>
        <taxon>fabids</taxon>
        <taxon>Fabales</taxon>
        <taxon>Fabaceae</taxon>
        <taxon>Papilionoideae</taxon>
        <taxon>50 kb inversion clade</taxon>
        <taxon>dalbergioids sensu lato</taxon>
        <taxon>Dalbergieae</taxon>
        <taxon>Pterocarpus clade</taxon>
        <taxon>Arachis</taxon>
    </lineage>
</organism>
<sequence>MKPVTRTRMAMVEVRQSQKLSWFHPQLINRWTFHLLYMHNLDLDGMHASEFFEYANIGMIGMEYSSRKSIIAVIRSYTISRGVDYVVYEFEPQTFYTKCKTYGRGCNWLT</sequence>
<dbReference type="Proteomes" id="UP000289738">
    <property type="component" value="Chromosome B06"/>
</dbReference>
<evidence type="ECO:0000313" key="2">
    <source>
        <dbReference type="Proteomes" id="UP000289738"/>
    </source>
</evidence>
<name>A0A444YHS7_ARAHY</name>
<dbReference type="AlphaFoldDB" id="A0A444YHS7"/>
<proteinExistence type="predicted"/>
<comment type="caution">
    <text evidence="1">The sequence shown here is derived from an EMBL/GenBank/DDBJ whole genome shotgun (WGS) entry which is preliminary data.</text>
</comment>
<dbReference type="EMBL" id="SDMP01000016">
    <property type="protein sequence ID" value="RYR01510.1"/>
    <property type="molecule type" value="Genomic_DNA"/>
</dbReference>
<gene>
    <name evidence="1" type="ORF">Ahy_B06g080386</name>
</gene>
<accession>A0A444YHS7</accession>